<evidence type="ECO:0000313" key="1">
    <source>
        <dbReference type="EMBL" id="KAK1752024.1"/>
    </source>
</evidence>
<name>A0AAJ0F8E0_9PEZI</name>
<protein>
    <submittedName>
        <fullName evidence="1">Uncharacterized protein</fullName>
    </submittedName>
</protein>
<reference evidence="1" key="1">
    <citation type="submission" date="2023-06" db="EMBL/GenBank/DDBJ databases">
        <title>Genome-scale phylogeny and comparative genomics of the fungal order Sordariales.</title>
        <authorList>
            <consortium name="Lawrence Berkeley National Laboratory"/>
            <person name="Hensen N."/>
            <person name="Bonometti L."/>
            <person name="Westerberg I."/>
            <person name="Brannstrom I.O."/>
            <person name="Guillou S."/>
            <person name="Cros-Aarteil S."/>
            <person name="Calhoun S."/>
            <person name="Haridas S."/>
            <person name="Kuo A."/>
            <person name="Mondo S."/>
            <person name="Pangilinan J."/>
            <person name="Riley R."/>
            <person name="Labutti K."/>
            <person name="Andreopoulos B."/>
            <person name="Lipzen A."/>
            <person name="Chen C."/>
            <person name="Yanf M."/>
            <person name="Daum C."/>
            <person name="Ng V."/>
            <person name="Clum A."/>
            <person name="Steindorff A."/>
            <person name="Ohm R."/>
            <person name="Martin F."/>
            <person name="Silar P."/>
            <person name="Natvig D."/>
            <person name="Lalanne C."/>
            <person name="Gautier V."/>
            <person name="Ament-Velasquez S.L."/>
            <person name="Kruys A."/>
            <person name="Hutchinson M.I."/>
            <person name="Powell A.J."/>
            <person name="Barry K."/>
            <person name="Miller A.N."/>
            <person name="Grigoriev I.V."/>
            <person name="Debuchy R."/>
            <person name="Gladieux P."/>
            <person name="Thoren M.H."/>
            <person name="Johannesson H."/>
        </authorList>
    </citation>
    <scope>NUCLEOTIDE SEQUENCE</scope>
    <source>
        <strain evidence="1">PSN4</strain>
    </source>
</reference>
<accession>A0AAJ0F8E0</accession>
<evidence type="ECO:0000313" key="2">
    <source>
        <dbReference type="Proteomes" id="UP001239445"/>
    </source>
</evidence>
<organism evidence="1 2">
    <name type="scientific">Echria macrotheca</name>
    <dbReference type="NCBI Taxonomy" id="438768"/>
    <lineage>
        <taxon>Eukaryota</taxon>
        <taxon>Fungi</taxon>
        <taxon>Dikarya</taxon>
        <taxon>Ascomycota</taxon>
        <taxon>Pezizomycotina</taxon>
        <taxon>Sordariomycetes</taxon>
        <taxon>Sordariomycetidae</taxon>
        <taxon>Sordariales</taxon>
        <taxon>Schizotheciaceae</taxon>
        <taxon>Echria</taxon>
    </lineage>
</organism>
<dbReference type="Proteomes" id="UP001239445">
    <property type="component" value="Unassembled WGS sequence"/>
</dbReference>
<keyword evidence="2" id="KW-1185">Reference proteome</keyword>
<proteinExistence type="predicted"/>
<dbReference type="AlphaFoldDB" id="A0AAJ0F8E0"/>
<gene>
    <name evidence="1" type="ORF">QBC47DRAFT_389474</name>
</gene>
<sequence length="74" mass="8240">MAEKSTQGKAAPHIQLPNTIGCSRWTRGDDGSFNAFTTPSWISSATLKKQLDTHYAGQYSVRLKQDVFKISIRP</sequence>
<comment type="caution">
    <text evidence="1">The sequence shown here is derived from an EMBL/GenBank/DDBJ whole genome shotgun (WGS) entry which is preliminary data.</text>
</comment>
<dbReference type="EMBL" id="MU839840">
    <property type="protein sequence ID" value="KAK1752024.1"/>
    <property type="molecule type" value="Genomic_DNA"/>
</dbReference>